<evidence type="ECO:0000256" key="6">
    <source>
        <dbReference type="ARBA" id="ARBA00012865"/>
    </source>
</evidence>
<comment type="caution">
    <text evidence="14">The sequence shown here is derived from an EMBL/GenBank/DDBJ whole genome shotgun (WGS) entry which is preliminary data.</text>
</comment>
<proteinExistence type="inferred from homology"/>
<comment type="catalytic activity">
    <reaction evidence="1">
        <text>a beta-lactam + H2O = a substituted beta-amino acid</text>
        <dbReference type="Rhea" id="RHEA:20401"/>
        <dbReference type="ChEBI" id="CHEBI:15377"/>
        <dbReference type="ChEBI" id="CHEBI:35627"/>
        <dbReference type="ChEBI" id="CHEBI:140347"/>
        <dbReference type="EC" id="3.5.2.6"/>
    </reaction>
</comment>
<evidence type="ECO:0000256" key="3">
    <source>
        <dbReference type="ARBA" id="ARBA00004418"/>
    </source>
</evidence>
<sequence>MLSLLACLPLSAAAQDFSKVEVKAAPLRGSTHLLTGAGGNIVASVGDDGTFIVDDQYAPLVPKIRAALAGIGGGDVRFVINTHWHGDHTGGNEALGKAGAVIVAHDNVRKRMGTDQFMAAFDRTVQASPAAALPVVTFAESVTLHLNGDTVRIVHAADAHTDGDSLVKFEQANVLHMGDTFFNGNYPFIDVGSGGSIDGLLAAVDAGLALADDATLVVPGHGKRSDRAGLAAYGKMLADYREAIAAMKAEGKSLEQVIGAKLTAGTDQAMGQGFIKPDQFVKFIYETSPTGN</sequence>
<comment type="cofactor">
    <cofactor evidence="2">
        <name>Zn(2+)</name>
        <dbReference type="ChEBI" id="CHEBI:29105"/>
    </cofactor>
</comment>
<evidence type="ECO:0000256" key="8">
    <source>
        <dbReference type="ARBA" id="ARBA00022729"/>
    </source>
</evidence>
<dbReference type="Gene3D" id="3.60.15.10">
    <property type="entry name" value="Ribonuclease Z/Hydroxyacylglutathione hydrolase-like"/>
    <property type="match status" value="1"/>
</dbReference>
<dbReference type="SUPFAM" id="SSF56281">
    <property type="entry name" value="Metallo-hydrolase/oxidoreductase"/>
    <property type="match status" value="1"/>
</dbReference>
<evidence type="ECO:0000256" key="10">
    <source>
        <dbReference type="ARBA" id="ARBA00022801"/>
    </source>
</evidence>
<dbReference type="InterPro" id="IPR001018">
    <property type="entry name" value="Beta-lactamase_class-B_CS"/>
</dbReference>
<evidence type="ECO:0000256" key="5">
    <source>
        <dbReference type="ARBA" id="ARBA00011245"/>
    </source>
</evidence>
<name>A0ABP9DNQ0_9GAMM</name>
<feature type="domain" description="Metallo-beta-lactamase" evidence="13">
    <location>
        <begin position="38"/>
        <end position="221"/>
    </location>
</feature>
<dbReference type="PROSITE" id="PS00743">
    <property type="entry name" value="BETA_LACTAMASE_B_1"/>
    <property type="match status" value="1"/>
</dbReference>
<dbReference type="CDD" id="cd16282">
    <property type="entry name" value="metallo-hydrolase-like_MBL-fold"/>
    <property type="match status" value="1"/>
</dbReference>
<dbReference type="EMBL" id="BAABJY010000001">
    <property type="protein sequence ID" value="GAA4854630.1"/>
    <property type="molecule type" value="Genomic_DNA"/>
</dbReference>
<accession>A0ABP9DNQ0</accession>
<keyword evidence="12" id="KW-0046">Antibiotic resistance</keyword>
<comment type="subcellular location">
    <subcellularLocation>
        <location evidence="3">Periplasm</location>
    </subcellularLocation>
</comment>
<evidence type="ECO:0000313" key="14">
    <source>
        <dbReference type="EMBL" id="GAA4854630.1"/>
    </source>
</evidence>
<dbReference type="EC" id="3.5.2.6" evidence="6"/>
<dbReference type="Proteomes" id="UP001501323">
    <property type="component" value="Unassembled WGS sequence"/>
</dbReference>
<dbReference type="PANTHER" id="PTHR42951:SF4">
    <property type="entry name" value="ACYL-COENZYME A THIOESTERASE MBLAC2"/>
    <property type="match status" value="1"/>
</dbReference>
<evidence type="ECO:0000256" key="12">
    <source>
        <dbReference type="ARBA" id="ARBA00023251"/>
    </source>
</evidence>
<dbReference type="InterPro" id="IPR001279">
    <property type="entry name" value="Metallo-B-lactamas"/>
</dbReference>
<gene>
    <name evidence="14" type="ORF">GCM10023332_02690</name>
</gene>
<evidence type="ECO:0000256" key="4">
    <source>
        <dbReference type="ARBA" id="ARBA00005250"/>
    </source>
</evidence>
<dbReference type="InterPro" id="IPR036866">
    <property type="entry name" value="RibonucZ/Hydroxyglut_hydro"/>
</dbReference>
<dbReference type="InterPro" id="IPR050855">
    <property type="entry name" value="NDM-1-like"/>
</dbReference>
<evidence type="ECO:0000256" key="2">
    <source>
        <dbReference type="ARBA" id="ARBA00001947"/>
    </source>
</evidence>
<keyword evidence="11" id="KW-0862">Zinc</keyword>
<evidence type="ECO:0000259" key="13">
    <source>
        <dbReference type="SMART" id="SM00849"/>
    </source>
</evidence>
<comment type="subunit">
    <text evidence="5">Monomer.</text>
</comment>
<dbReference type="PANTHER" id="PTHR42951">
    <property type="entry name" value="METALLO-BETA-LACTAMASE DOMAIN-CONTAINING"/>
    <property type="match status" value="1"/>
</dbReference>
<keyword evidence="15" id="KW-1185">Reference proteome</keyword>
<evidence type="ECO:0000256" key="9">
    <source>
        <dbReference type="ARBA" id="ARBA00022764"/>
    </source>
</evidence>
<protein>
    <recommendedName>
        <fullName evidence="6">beta-lactamase</fullName>
        <ecNumber evidence="6">3.5.2.6</ecNumber>
    </recommendedName>
</protein>
<keyword evidence="7" id="KW-0479">Metal-binding</keyword>
<keyword evidence="8" id="KW-0732">Signal</keyword>
<comment type="similarity">
    <text evidence="4">Belongs to the metallo-beta-lactamase superfamily. Class-B beta-lactamase family.</text>
</comment>
<dbReference type="Pfam" id="PF00753">
    <property type="entry name" value="Lactamase_B"/>
    <property type="match status" value="1"/>
</dbReference>
<evidence type="ECO:0000256" key="11">
    <source>
        <dbReference type="ARBA" id="ARBA00022833"/>
    </source>
</evidence>
<reference evidence="15" key="1">
    <citation type="journal article" date="2019" name="Int. J. Syst. Evol. Microbiol.">
        <title>The Global Catalogue of Microorganisms (GCM) 10K type strain sequencing project: providing services to taxonomists for standard genome sequencing and annotation.</title>
        <authorList>
            <consortium name="The Broad Institute Genomics Platform"/>
            <consortium name="The Broad Institute Genome Sequencing Center for Infectious Disease"/>
            <person name="Wu L."/>
            <person name="Ma J."/>
        </authorList>
    </citation>
    <scope>NUCLEOTIDE SEQUENCE [LARGE SCALE GENOMIC DNA]</scope>
    <source>
        <strain evidence="15">JCM 18392</strain>
    </source>
</reference>
<dbReference type="SMART" id="SM00849">
    <property type="entry name" value="Lactamase_B"/>
    <property type="match status" value="1"/>
</dbReference>
<evidence type="ECO:0000256" key="1">
    <source>
        <dbReference type="ARBA" id="ARBA00001526"/>
    </source>
</evidence>
<evidence type="ECO:0000313" key="15">
    <source>
        <dbReference type="Proteomes" id="UP001501323"/>
    </source>
</evidence>
<keyword evidence="9" id="KW-0574">Periplasm</keyword>
<evidence type="ECO:0000256" key="7">
    <source>
        <dbReference type="ARBA" id="ARBA00022723"/>
    </source>
</evidence>
<organism evidence="14 15">
    <name type="scientific">Luteimonas vadosa</name>
    <dbReference type="NCBI Taxonomy" id="1165507"/>
    <lineage>
        <taxon>Bacteria</taxon>
        <taxon>Pseudomonadati</taxon>
        <taxon>Pseudomonadota</taxon>
        <taxon>Gammaproteobacteria</taxon>
        <taxon>Lysobacterales</taxon>
        <taxon>Lysobacteraceae</taxon>
        <taxon>Luteimonas</taxon>
    </lineage>
</organism>
<keyword evidence="10" id="KW-0378">Hydrolase</keyword>